<feature type="transmembrane region" description="Helical" evidence="1">
    <location>
        <begin position="100"/>
        <end position="117"/>
    </location>
</feature>
<dbReference type="NCBIfam" id="NF033559">
    <property type="entry name" value="transpos_IS1634"/>
    <property type="match status" value="1"/>
</dbReference>
<proteinExistence type="predicted"/>
<dbReference type="Proteomes" id="UP001065613">
    <property type="component" value="Chromosome"/>
</dbReference>
<dbReference type="KEGG" id="wna:KA717_10985"/>
<keyword evidence="1" id="KW-1133">Transmembrane helix</keyword>
<protein>
    <submittedName>
        <fullName evidence="2">IS1634 family transposase</fullName>
    </submittedName>
</protein>
<keyword evidence="1" id="KW-0812">Transmembrane</keyword>
<dbReference type="AlphaFoldDB" id="A0A977L063"/>
<sequence>MAVQTIPYYAGGRPKQGAAPLGFHYRLTGQLSLDSSRLEARSQRAESFILATNVLDSQALSPDQMLAEYKAQQVIERGFRFLKNPFFLASALFLKNPQRIMALMMIMVVSLLVYTLVQRRLRLALAASHQTIPNQKDISTSTPTLRWVFQSFLFIRWLEIDGIQAIVNLTSNHKHILSFLGSSCQKYYFIS</sequence>
<dbReference type="InterPro" id="IPR047654">
    <property type="entry name" value="IS1634_transpos"/>
</dbReference>
<keyword evidence="1" id="KW-0472">Membrane</keyword>
<accession>A0A977L063</accession>
<reference evidence="2" key="1">
    <citation type="submission" date="2021-04" db="EMBL/GenBank/DDBJ databases">
        <title>Genome sequence of Woronichinia naegeliana from Washington state freshwater lake bloom.</title>
        <authorList>
            <person name="Dreher T.W."/>
        </authorList>
    </citation>
    <scope>NUCLEOTIDE SEQUENCE</scope>
    <source>
        <strain evidence="2">WA131</strain>
    </source>
</reference>
<dbReference type="PANTHER" id="PTHR34614:SF2">
    <property type="entry name" value="TRANSPOSASE IS4-LIKE DOMAIN-CONTAINING PROTEIN"/>
    <property type="match status" value="1"/>
</dbReference>
<dbReference type="InterPro" id="IPR012337">
    <property type="entry name" value="RNaseH-like_sf"/>
</dbReference>
<evidence type="ECO:0000313" key="2">
    <source>
        <dbReference type="EMBL" id="UXE63136.1"/>
    </source>
</evidence>
<organism evidence="2">
    <name type="scientific">Woronichinia naegeliana WA131</name>
    <dbReference type="NCBI Taxonomy" id="2824559"/>
    <lineage>
        <taxon>Bacteria</taxon>
        <taxon>Bacillati</taxon>
        <taxon>Cyanobacteriota</taxon>
        <taxon>Cyanophyceae</taxon>
        <taxon>Synechococcales</taxon>
        <taxon>Coelosphaeriaceae</taxon>
        <taxon>Woronichinia</taxon>
    </lineage>
</organism>
<dbReference type="PANTHER" id="PTHR34614">
    <property type="match status" value="1"/>
</dbReference>
<evidence type="ECO:0000256" key="1">
    <source>
        <dbReference type="SAM" id="Phobius"/>
    </source>
</evidence>
<name>A0A977L063_9CYAN</name>
<dbReference type="SUPFAM" id="SSF53098">
    <property type="entry name" value="Ribonuclease H-like"/>
    <property type="match status" value="1"/>
</dbReference>
<dbReference type="EMBL" id="CP073041">
    <property type="protein sequence ID" value="UXE63136.1"/>
    <property type="molecule type" value="Genomic_DNA"/>
</dbReference>
<gene>
    <name evidence="2" type="ORF">KA717_10985</name>
</gene>